<sequence length="325" mass="36795">MRTINMVRHIARIKRIYKEHFSLFLFVALSFLLAISIAIMPHYLYISILICAFLCASLGMYYFTYFSRFRLLTDDYSHHKEYYFEAYSVWGVLAFNSLFVFIFAHVGTVIATASPMFGFGQITFYGMLLFLIQSIIDGITFGLFGSYSINLSNIQMQGIFAQTYAYAANLTIDLAFIASIFSVVGESYGVKREFKKMIASGAIDADFFSSLSPAKVKEIIRNINSGKIDVQHQGSQVVSLLSNSCSKEARDIMLQIMQITNNMEVYALCIDYFQRNNDFRFRRVCSKVKDPVSLGVLADKGIRVSGKNRSNNGLHGTSAPTRRRP</sequence>
<dbReference type="EMBL" id="AAEW02000007">
    <property type="protein sequence ID" value="EAT16037.1"/>
    <property type="molecule type" value="Genomic_DNA"/>
</dbReference>
<feature type="transmembrane region" description="Helical" evidence="2">
    <location>
        <begin position="45"/>
        <end position="66"/>
    </location>
</feature>
<evidence type="ECO:0000313" key="4">
    <source>
        <dbReference type="Proteomes" id="UP000005695"/>
    </source>
</evidence>
<name>Q1K0A4_DESA6</name>
<keyword evidence="2" id="KW-0812">Transmembrane</keyword>
<dbReference type="AlphaFoldDB" id="Q1K0A4"/>
<proteinExistence type="predicted"/>
<feature type="compositionally biased region" description="Polar residues" evidence="1">
    <location>
        <begin position="307"/>
        <end position="325"/>
    </location>
</feature>
<protein>
    <submittedName>
        <fullName evidence="3">Uncharacterized protein</fullName>
    </submittedName>
</protein>
<feature type="transmembrane region" description="Helical" evidence="2">
    <location>
        <begin position="21"/>
        <end position="39"/>
    </location>
</feature>
<reference evidence="3" key="2">
    <citation type="submission" date="2006-05" db="EMBL/GenBank/DDBJ databases">
        <title>Sequencing of the draft genome and assembly of Desulfuromonas acetoxidans DSM 684.</title>
        <authorList>
            <consortium name="US DOE Joint Genome Institute (JGI-PGF)"/>
            <person name="Copeland A."/>
            <person name="Lucas S."/>
            <person name="Lapidus A."/>
            <person name="Barry K."/>
            <person name="Detter J.C."/>
            <person name="Glavina del Rio T."/>
            <person name="Hammon N."/>
            <person name="Israni S."/>
            <person name="Dalin E."/>
            <person name="Tice H."/>
            <person name="Bruce D."/>
            <person name="Pitluck S."/>
            <person name="Richardson P."/>
        </authorList>
    </citation>
    <scope>NUCLEOTIDE SEQUENCE [LARGE SCALE GENOMIC DNA]</scope>
    <source>
        <strain evidence="3">DSM 684</strain>
    </source>
</reference>
<feature type="transmembrane region" description="Helical" evidence="2">
    <location>
        <begin position="164"/>
        <end position="184"/>
    </location>
</feature>
<keyword evidence="2" id="KW-0472">Membrane</keyword>
<evidence type="ECO:0000256" key="1">
    <source>
        <dbReference type="SAM" id="MobiDB-lite"/>
    </source>
</evidence>
<feature type="transmembrane region" description="Helical" evidence="2">
    <location>
        <begin position="87"/>
        <end position="110"/>
    </location>
</feature>
<feature type="region of interest" description="Disordered" evidence="1">
    <location>
        <begin position="306"/>
        <end position="325"/>
    </location>
</feature>
<evidence type="ECO:0000256" key="2">
    <source>
        <dbReference type="SAM" id="Phobius"/>
    </source>
</evidence>
<feature type="transmembrane region" description="Helical" evidence="2">
    <location>
        <begin position="122"/>
        <end position="144"/>
    </location>
</feature>
<dbReference type="Proteomes" id="UP000005695">
    <property type="component" value="Unassembled WGS sequence"/>
</dbReference>
<reference evidence="3" key="1">
    <citation type="submission" date="2006-05" db="EMBL/GenBank/DDBJ databases">
        <title>Annotation of the draft genome assembly of Desulfuromonas acetoxidans DSM 684.</title>
        <authorList>
            <consortium name="US DOE Joint Genome Institute (JGI-ORNL)"/>
            <person name="Larimer F."/>
            <person name="Land M."/>
            <person name="Hauser L."/>
        </authorList>
    </citation>
    <scope>NUCLEOTIDE SEQUENCE [LARGE SCALE GENOMIC DNA]</scope>
    <source>
        <strain evidence="3">DSM 684</strain>
    </source>
</reference>
<evidence type="ECO:0000313" key="3">
    <source>
        <dbReference type="EMBL" id="EAT16037.1"/>
    </source>
</evidence>
<comment type="caution">
    <text evidence="3">The sequence shown here is derived from an EMBL/GenBank/DDBJ whole genome shotgun (WGS) entry which is preliminary data.</text>
</comment>
<keyword evidence="4" id="KW-1185">Reference proteome</keyword>
<gene>
    <name evidence="3" type="ORF">Dace_2337</name>
</gene>
<keyword evidence="2" id="KW-1133">Transmembrane helix</keyword>
<accession>Q1K0A4</accession>
<organism evidence="3 4">
    <name type="scientific">Desulfuromonas acetoxidans (strain DSM 684 / 11070)</name>
    <dbReference type="NCBI Taxonomy" id="281689"/>
    <lineage>
        <taxon>Bacteria</taxon>
        <taxon>Pseudomonadati</taxon>
        <taxon>Thermodesulfobacteriota</taxon>
        <taxon>Desulfuromonadia</taxon>
        <taxon>Desulfuromonadales</taxon>
        <taxon>Desulfuromonadaceae</taxon>
        <taxon>Desulfuromonas</taxon>
    </lineage>
</organism>